<comment type="caution">
    <text evidence="2">The sequence shown here is derived from an EMBL/GenBank/DDBJ whole genome shotgun (WGS) entry which is preliminary data.</text>
</comment>
<dbReference type="PANTHER" id="PTHR47074">
    <property type="entry name" value="BNAC02G40300D PROTEIN"/>
    <property type="match status" value="1"/>
</dbReference>
<dbReference type="InterPro" id="IPR044730">
    <property type="entry name" value="RNase_H-like_dom_plant"/>
</dbReference>
<dbReference type="CDD" id="cd06222">
    <property type="entry name" value="RNase_H_like"/>
    <property type="match status" value="1"/>
</dbReference>
<dbReference type="GO" id="GO:0003676">
    <property type="term" value="F:nucleic acid binding"/>
    <property type="evidence" value="ECO:0007669"/>
    <property type="project" value="InterPro"/>
</dbReference>
<dbReference type="PANTHER" id="PTHR47074:SF11">
    <property type="entry name" value="REVERSE TRANSCRIPTASE-LIKE PROTEIN"/>
    <property type="match status" value="1"/>
</dbReference>
<feature type="domain" description="RNase H type-1" evidence="1">
    <location>
        <begin position="174"/>
        <end position="246"/>
    </location>
</feature>
<dbReference type="Proteomes" id="UP001237642">
    <property type="component" value="Unassembled WGS sequence"/>
</dbReference>
<evidence type="ECO:0000313" key="2">
    <source>
        <dbReference type="EMBL" id="KAK1356477.1"/>
    </source>
</evidence>
<dbReference type="Gene3D" id="3.30.420.10">
    <property type="entry name" value="Ribonuclease H-like superfamily/Ribonuclease H"/>
    <property type="match status" value="1"/>
</dbReference>
<gene>
    <name evidence="2" type="ORF">POM88_049733</name>
</gene>
<evidence type="ECO:0000259" key="1">
    <source>
        <dbReference type="Pfam" id="PF13456"/>
    </source>
</evidence>
<reference evidence="2" key="1">
    <citation type="submission" date="2023-02" db="EMBL/GenBank/DDBJ databases">
        <title>Genome of toxic invasive species Heracleum sosnowskyi carries increased number of genes despite the absence of recent whole-genome duplications.</title>
        <authorList>
            <person name="Schelkunov M."/>
            <person name="Shtratnikova V."/>
            <person name="Makarenko M."/>
            <person name="Klepikova A."/>
            <person name="Omelchenko D."/>
            <person name="Novikova G."/>
            <person name="Obukhova E."/>
            <person name="Bogdanov V."/>
            <person name="Penin A."/>
            <person name="Logacheva M."/>
        </authorList>
    </citation>
    <scope>NUCLEOTIDE SEQUENCE</scope>
    <source>
        <strain evidence="2">Hsosn_3</strain>
        <tissue evidence="2">Leaf</tissue>
    </source>
</reference>
<dbReference type="SUPFAM" id="SSF53098">
    <property type="entry name" value="Ribonuclease H-like"/>
    <property type="match status" value="1"/>
</dbReference>
<dbReference type="Pfam" id="PF13456">
    <property type="entry name" value="RVT_3"/>
    <property type="match status" value="1"/>
</dbReference>
<protein>
    <recommendedName>
        <fullName evidence="1">RNase H type-1 domain-containing protein</fullName>
    </recommendedName>
</protein>
<dbReference type="InterPro" id="IPR012337">
    <property type="entry name" value="RNaseH-like_sf"/>
</dbReference>
<organism evidence="2 3">
    <name type="scientific">Heracleum sosnowskyi</name>
    <dbReference type="NCBI Taxonomy" id="360622"/>
    <lineage>
        <taxon>Eukaryota</taxon>
        <taxon>Viridiplantae</taxon>
        <taxon>Streptophyta</taxon>
        <taxon>Embryophyta</taxon>
        <taxon>Tracheophyta</taxon>
        <taxon>Spermatophyta</taxon>
        <taxon>Magnoliopsida</taxon>
        <taxon>eudicotyledons</taxon>
        <taxon>Gunneridae</taxon>
        <taxon>Pentapetalae</taxon>
        <taxon>asterids</taxon>
        <taxon>campanulids</taxon>
        <taxon>Apiales</taxon>
        <taxon>Apiaceae</taxon>
        <taxon>Apioideae</taxon>
        <taxon>apioid superclade</taxon>
        <taxon>Tordylieae</taxon>
        <taxon>Tordyliinae</taxon>
        <taxon>Heracleum</taxon>
    </lineage>
</organism>
<dbReference type="AlphaFoldDB" id="A0AAD8M1U5"/>
<dbReference type="EMBL" id="JAUIZM010000011">
    <property type="protein sequence ID" value="KAK1356477.1"/>
    <property type="molecule type" value="Genomic_DNA"/>
</dbReference>
<proteinExistence type="predicted"/>
<dbReference type="InterPro" id="IPR052929">
    <property type="entry name" value="RNase_H-like_EbsB-rel"/>
</dbReference>
<dbReference type="InterPro" id="IPR002156">
    <property type="entry name" value="RNaseH_domain"/>
</dbReference>
<reference evidence="2" key="2">
    <citation type="submission" date="2023-05" db="EMBL/GenBank/DDBJ databases">
        <authorList>
            <person name="Schelkunov M.I."/>
        </authorList>
    </citation>
    <scope>NUCLEOTIDE SEQUENCE</scope>
    <source>
        <strain evidence="2">Hsosn_3</strain>
        <tissue evidence="2">Leaf</tissue>
    </source>
</reference>
<name>A0AAD8M1U5_9APIA</name>
<evidence type="ECO:0000313" key="3">
    <source>
        <dbReference type="Proteomes" id="UP001237642"/>
    </source>
</evidence>
<keyword evidence="3" id="KW-1185">Reference proteome</keyword>
<accession>A0AAD8M1U5</accession>
<sequence length="294" mass="32952">MGNTLSEVDTILLINLASPSSSAEVLSTWWKSFWGIKVPRKILIFGCGDSNAHAVFWCVFSQEVWELLEFSFLIGHKEEITFNGVLLYASELLEKEEFAKMLIAAWSIWTERNKITHGQQRRTPQQIKTWSSSYYEEVSNAHTQEDRVVSEEESSHRGQAGQAEVQIHDHTLFVDAAVSTSSKKVGLGAVILASDKKVQAALSKPLEGTLSVFHAEALALLVGLRWAQNIGLPILMILSDSLSLVQDFIFQSLATIDHVSRKFNVTAHNLTKHALQLENESSWMEEIPHAENHN</sequence>
<dbReference type="InterPro" id="IPR036397">
    <property type="entry name" value="RNaseH_sf"/>
</dbReference>
<dbReference type="GO" id="GO:0004523">
    <property type="term" value="F:RNA-DNA hybrid ribonuclease activity"/>
    <property type="evidence" value="ECO:0007669"/>
    <property type="project" value="InterPro"/>
</dbReference>